<organism evidence="6 7">
    <name type="scientific">Methylobrevis pamukkalensis</name>
    <dbReference type="NCBI Taxonomy" id="1439726"/>
    <lineage>
        <taxon>Bacteria</taxon>
        <taxon>Pseudomonadati</taxon>
        <taxon>Pseudomonadota</taxon>
        <taxon>Alphaproteobacteria</taxon>
        <taxon>Hyphomicrobiales</taxon>
        <taxon>Pleomorphomonadaceae</taxon>
        <taxon>Methylobrevis</taxon>
    </lineage>
</organism>
<sequence>MSPIVAHPDVRRMLMRMRSLTDAARAIAYSLAHAIDRQHDAGAGEAQVDWAQRAALLTPVAKAFATDVGFEVASLGVQVHGGMGYIEETGAARHLRDARIFQIYEGTNGIQAIDLVTRKLGLGDGLAFKALVDDLRSMIADAQAEDPSLAPACEPATAAIGELVFAANWLTRAASEGRQEDLLSGATAFLRLFAIAAGGALLLKAAGIEVDAPAAELRRASAHAFAVDELPHAAALRIAVIQGGRMLGPVTPSVLALMQES</sequence>
<dbReference type="SUPFAM" id="SSF47203">
    <property type="entry name" value="Acyl-CoA dehydrogenase C-terminal domain-like"/>
    <property type="match status" value="1"/>
</dbReference>
<evidence type="ECO:0000313" key="7">
    <source>
        <dbReference type="Proteomes" id="UP000094622"/>
    </source>
</evidence>
<proteinExistence type="predicted"/>
<evidence type="ECO:0000256" key="1">
    <source>
        <dbReference type="ARBA" id="ARBA00001974"/>
    </source>
</evidence>
<dbReference type="AlphaFoldDB" id="A0A1E3H090"/>
<comment type="cofactor">
    <cofactor evidence="1">
        <name>FAD</name>
        <dbReference type="ChEBI" id="CHEBI:57692"/>
    </cofactor>
</comment>
<keyword evidence="2" id="KW-0285">Flavoprotein</keyword>
<dbReference type="InterPro" id="IPR025878">
    <property type="entry name" value="Acyl-CoA_dh-like_C_dom"/>
</dbReference>
<dbReference type="PANTHER" id="PTHR42803">
    <property type="entry name" value="ACYL-COA DEHYDROGENASE"/>
    <property type="match status" value="1"/>
</dbReference>
<protein>
    <submittedName>
        <fullName evidence="6">Acyl-CoA dehydrogenase, short-chain specific</fullName>
        <ecNumber evidence="6">1.3.8.1</ecNumber>
    </submittedName>
</protein>
<accession>A0A1E3H090</accession>
<evidence type="ECO:0000256" key="2">
    <source>
        <dbReference type="ARBA" id="ARBA00022630"/>
    </source>
</evidence>
<dbReference type="EMBL" id="MCRJ01000075">
    <property type="protein sequence ID" value="ODN69758.1"/>
    <property type="molecule type" value="Genomic_DNA"/>
</dbReference>
<evidence type="ECO:0000259" key="4">
    <source>
        <dbReference type="Pfam" id="PF00441"/>
    </source>
</evidence>
<dbReference type="Gene3D" id="1.20.140.10">
    <property type="entry name" value="Butyryl-CoA Dehydrogenase, subunit A, domain 3"/>
    <property type="match status" value="1"/>
</dbReference>
<keyword evidence="7" id="KW-1185">Reference proteome</keyword>
<feature type="domain" description="Acyl-CoA dehydrogenase/oxidase C-terminal" evidence="4">
    <location>
        <begin position="3"/>
        <end position="115"/>
    </location>
</feature>
<dbReference type="PROSITE" id="PS00073">
    <property type="entry name" value="ACYL_COA_DH_2"/>
    <property type="match status" value="1"/>
</dbReference>
<dbReference type="InterPro" id="IPR036250">
    <property type="entry name" value="AcylCo_DH-like_C"/>
</dbReference>
<evidence type="ECO:0000313" key="6">
    <source>
        <dbReference type="EMBL" id="ODN69758.1"/>
    </source>
</evidence>
<dbReference type="Pfam" id="PF00441">
    <property type="entry name" value="Acyl-CoA_dh_1"/>
    <property type="match status" value="1"/>
</dbReference>
<dbReference type="EC" id="1.3.8.1" evidence="6"/>
<name>A0A1E3H090_9HYPH</name>
<dbReference type="GO" id="GO:0016937">
    <property type="term" value="F:short-chain fatty acyl-CoA dehydrogenase activity"/>
    <property type="evidence" value="ECO:0007669"/>
    <property type="project" value="UniProtKB-EC"/>
</dbReference>
<dbReference type="InterPro" id="IPR006089">
    <property type="entry name" value="Acyl-CoA_DH_CS"/>
</dbReference>
<dbReference type="Proteomes" id="UP000094622">
    <property type="component" value="Unassembled WGS sequence"/>
</dbReference>
<gene>
    <name evidence="6" type="ORF">A6302_02925</name>
</gene>
<reference evidence="6 7" key="1">
    <citation type="submission" date="2016-07" db="EMBL/GenBank/DDBJ databases">
        <title>Draft Genome Sequence of Methylobrevis pamukkalensis PK2.</title>
        <authorList>
            <person name="Vasilenko O.V."/>
            <person name="Doronina N.V."/>
            <person name="Shmareva M.N."/>
            <person name="Tarlachkov S.V."/>
            <person name="Mustakhimov I."/>
            <person name="Trotsenko Y.A."/>
        </authorList>
    </citation>
    <scope>NUCLEOTIDE SEQUENCE [LARGE SCALE GENOMIC DNA]</scope>
    <source>
        <strain evidence="6 7">PK2</strain>
    </source>
</reference>
<dbReference type="PATRIC" id="fig|1439726.3.peg.3078"/>
<dbReference type="InterPro" id="IPR052166">
    <property type="entry name" value="Diverse_Acyl-CoA_DH"/>
</dbReference>
<evidence type="ECO:0000259" key="5">
    <source>
        <dbReference type="Pfam" id="PF12806"/>
    </source>
</evidence>
<feature type="domain" description="Acetyl-CoA dehydrogenase-like C-terminal" evidence="5">
    <location>
        <begin position="134"/>
        <end position="245"/>
    </location>
</feature>
<dbReference type="InterPro" id="IPR009075">
    <property type="entry name" value="AcylCo_DH/oxidase_C"/>
</dbReference>
<comment type="caution">
    <text evidence="6">The sequence shown here is derived from an EMBL/GenBank/DDBJ whole genome shotgun (WGS) entry which is preliminary data.</text>
</comment>
<dbReference type="PANTHER" id="PTHR42803:SF1">
    <property type="entry name" value="BROAD-SPECIFICITY LINEAR ACYL-COA DEHYDROGENASE FADE5"/>
    <property type="match status" value="1"/>
</dbReference>
<dbReference type="Pfam" id="PF12806">
    <property type="entry name" value="Acyl-CoA_dh_C"/>
    <property type="match status" value="1"/>
</dbReference>
<evidence type="ECO:0000256" key="3">
    <source>
        <dbReference type="ARBA" id="ARBA00023002"/>
    </source>
</evidence>
<keyword evidence="3 6" id="KW-0560">Oxidoreductase</keyword>